<dbReference type="EC" id="4.2.1.-" evidence="2"/>
<keyword evidence="2" id="KW-0456">Lyase</keyword>
<dbReference type="Pfam" id="PF01965">
    <property type="entry name" value="DJ-1_PfpI"/>
    <property type="match status" value="1"/>
</dbReference>
<dbReference type="Proteomes" id="UP001589818">
    <property type="component" value="Unassembled WGS sequence"/>
</dbReference>
<accession>A0ABV6J8A1</accession>
<evidence type="ECO:0000313" key="2">
    <source>
        <dbReference type="EMBL" id="MFC0391033.1"/>
    </source>
</evidence>
<dbReference type="InterPro" id="IPR029062">
    <property type="entry name" value="Class_I_gatase-like"/>
</dbReference>
<dbReference type="PANTHER" id="PTHR43130">
    <property type="entry name" value="ARAC-FAMILY TRANSCRIPTIONAL REGULATOR"/>
    <property type="match status" value="1"/>
</dbReference>
<proteinExistence type="predicted"/>
<protein>
    <submittedName>
        <fullName evidence="2">DJ-1/PfpI family protein</fullName>
        <ecNumber evidence="2">4.2.1.-</ecNumber>
    </submittedName>
</protein>
<dbReference type="Gene3D" id="3.40.50.880">
    <property type="match status" value="1"/>
</dbReference>
<comment type="caution">
    <text evidence="2">The sequence shown here is derived from an EMBL/GenBank/DDBJ whole genome shotgun (WGS) entry which is preliminary data.</text>
</comment>
<keyword evidence="3" id="KW-1185">Reference proteome</keyword>
<dbReference type="RefSeq" id="WP_204818297.1">
    <property type="nucleotide sequence ID" value="NZ_JANHOF010000004.1"/>
</dbReference>
<sequence>MEQVRPPRNVAILIYEQVEVLDFAGPFEAFICGSSRGTEFNVFTVAENSDPILAVGNLSINPSYTIHNCPRPDLLIIPGGFGSRREMNNEPLLNWIRMASTQAELVLSVCTGALILAKANLLDGLRITTNRSAIGELEKVAPESSSIVKDVRYVDNGKIILSAGVSAGIDMSLYVVSKLLGVERALEAARIMEYDYYTGE</sequence>
<reference evidence="2 3" key="1">
    <citation type="submission" date="2024-09" db="EMBL/GenBank/DDBJ databases">
        <authorList>
            <person name="Sun Q."/>
            <person name="Mori K."/>
        </authorList>
    </citation>
    <scope>NUCLEOTIDE SEQUENCE [LARGE SCALE GENOMIC DNA]</scope>
    <source>
        <strain evidence="2 3">CCM 4839</strain>
    </source>
</reference>
<evidence type="ECO:0000259" key="1">
    <source>
        <dbReference type="Pfam" id="PF01965"/>
    </source>
</evidence>
<dbReference type="InterPro" id="IPR002818">
    <property type="entry name" value="DJ-1/PfpI"/>
</dbReference>
<dbReference type="PANTHER" id="PTHR43130:SF14">
    <property type="entry name" value="DJ-1_PFPI DOMAIN-CONTAINING PROTEIN"/>
    <property type="match status" value="1"/>
</dbReference>
<dbReference type="CDD" id="cd03139">
    <property type="entry name" value="GATase1_PfpI_2"/>
    <property type="match status" value="1"/>
</dbReference>
<organism evidence="2 3">
    <name type="scientific">Paenibacillus mendelii</name>
    <dbReference type="NCBI Taxonomy" id="206163"/>
    <lineage>
        <taxon>Bacteria</taxon>
        <taxon>Bacillati</taxon>
        <taxon>Bacillota</taxon>
        <taxon>Bacilli</taxon>
        <taxon>Bacillales</taxon>
        <taxon>Paenibacillaceae</taxon>
        <taxon>Paenibacillus</taxon>
    </lineage>
</organism>
<name>A0ABV6J8A1_9BACL</name>
<dbReference type="EMBL" id="JBHLVF010000010">
    <property type="protein sequence ID" value="MFC0391033.1"/>
    <property type="molecule type" value="Genomic_DNA"/>
</dbReference>
<feature type="domain" description="DJ-1/PfpI" evidence="1">
    <location>
        <begin position="9"/>
        <end position="176"/>
    </location>
</feature>
<dbReference type="SUPFAM" id="SSF52317">
    <property type="entry name" value="Class I glutamine amidotransferase-like"/>
    <property type="match status" value="1"/>
</dbReference>
<evidence type="ECO:0000313" key="3">
    <source>
        <dbReference type="Proteomes" id="UP001589818"/>
    </source>
</evidence>
<dbReference type="InterPro" id="IPR052158">
    <property type="entry name" value="INH-QAR"/>
</dbReference>
<gene>
    <name evidence="2" type="ORF">ACFFJ8_06555</name>
</gene>
<dbReference type="GO" id="GO:0016829">
    <property type="term" value="F:lyase activity"/>
    <property type="evidence" value="ECO:0007669"/>
    <property type="project" value="UniProtKB-KW"/>
</dbReference>